<dbReference type="InterPro" id="IPR021327">
    <property type="entry name" value="DUF2934"/>
</dbReference>
<dbReference type="EMBL" id="BLAB01000001">
    <property type="protein sequence ID" value="GER93725.1"/>
    <property type="molecule type" value="Genomic_DNA"/>
</dbReference>
<evidence type="ECO:0000313" key="2">
    <source>
        <dbReference type="EMBL" id="GER93725.1"/>
    </source>
</evidence>
<sequence>MNLHDEIAKVAHELYEKSGRVPGRDLDNWLEAEKIVMARYEGQKAKGRRQKTEGNKKYAAKKTGAGRATGTKGKTKKTK</sequence>
<reference evidence="2" key="1">
    <citation type="submission" date="2019-10" db="EMBL/GenBank/DDBJ databases">
        <title>Metagenomic sequencing of thiosulfate-disproportionating enrichment culture.</title>
        <authorList>
            <person name="Umezawa K."/>
            <person name="Kojima H."/>
            <person name="Fukui M."/>
        </authorList>
    </citation>
    <scope>NUCLEOTIDE SEQUENCE</scope>
    <source>
        <strain evidence="2">45J</strain>
    </source>
</reference>
<protein>
    <submittedName>
        <fullName evidence="2">DUF2934 domain-containing protein</fullName>
    </submittedName>
</protein>
<accession>A0A5J4L0F5</accession>
<dbReference type="AlphaFoldDB" id="A0A5J4L0F5"/>
<feature type="region of interest" description="Disordered" evidence="1">
    <location>
        <begin position="42"/>
        <end position="79"/>
    </location>
</feature>
<proteinExistence type="predicted"/>
<evidence type="ECO:0000256" key="1">
    <source>
        <dbReference type="SAM" id="MobiDB-lite"/>
    </source>
</evidence>
<feature type="compositionally biased region" description="Basic and acidic residues" evidence="1">
    <location>
        <begin position="42"/>
        <end position="56"/>
    </location>
</feature>
<name>A0A5J4L0F5_9ZZZZ</name>
<dbReference type="Pfam" id="PF11154">
    <property type="entry name" value="DUF2934"/>
    <property type="match status" value="1"/>
</dbReference>
<comment type="caution">
    <text evidence="2">The sequence shown here is derived from an EMBL/GenBank/DDBJ whole genome shotgun (WGS) entry which is preliminary data.</text>
</comment>
<organism evidence="2">
    <name type="scientific">hot springs metagenome</name>
    <dbReference type="NCBI Taxonomy" id="433727"/>
    <lineage>
        <taxon>unclassified sequences</taxon>
        <taxon>metagenomes</taxon>
        <taxon>ecological metagenomes</taxon>
    </lineage>
</organism>
<feature type="compositionally biased region" description="Low complexity" evidence="1">
    <location>
        <begin position="61"/>
        <end position="72"/>
    </location>
</feature>
<gene>
    <name evidence="2" type="ORF">A45J_1481</name>
</gene>